<evidence type="ECO:0000256" key="3">
    <source>
        <dbReference type="ARBA" id="ARBA00022692"/>
    </source>
</evidence>
<dbReference type="InterPro" id="IPR013604">
    <property type="entry name" value="7TM_chemorcpt"/>
</dbReference>
<evidence type="ECO:0000256" key="5">
    <source>
        <dbReference type="ARBA" id="ARBA00023136"/>
    </source>
</evidence>
<organism evidence="7 8">
    <name type="scientific">Trichonephila inaurata madagascariensis</name>
    <dbReference type="NCBI Taxonomy" id="2747483"/>
    <lineage>
        <taxon>Eukaryota</taxon>
        <taxon>Metazoa</taxon>
        <taxon>Ecdysozoa</taxon>
        <taxon>Arthropoda</taxon>
        <taxon>Chelicerata</taxon>
        <taxon>Arachnida</taxon>
        <taxon>Araneae</taxon>
        <taxon>Araneomorphae</taxon>
        <taxon>Entelegynae</taxon>
        <taxon>Araneoidea</taxon>
        <taxon>Nephilidae</taxon>
        <taxon>Trichonephila</taxon>
        <taxon>Trichonephila inaurata</taxon>
    </lineage>
</organism>
<protein>
    <submittedName>
        <fullName evidence="7">Uncharacterized protein</fullName>
    </submittedName>
</protein>
<dbReference type="GO" id="GO:0050909">
    <property type="term" value="P:sensory perception of taste"/>
    <property type="evidence" value="ECO:0007669"/>
    <property type="project" value="InterPro"/>
</dbReference>
<name>A0A8X6MA47_9ARAC</name>
<feature type="transmembrane region" description="Helical" evidence="6">
    <location>
        <begin position="160"/>
        <end position="178"/>
    </location>
</feature>
<evidence type="ECO:0000313" key="8">
    <source>
        <dbReference type="Proteomes" id="UP000886998"/>
    </source>
</evidence>
<dbReference type="EMBL" id="BMAV01024567">
    <property type="protein sequence ID" value="GFS34162.1"/>
    <property type="molecule type" value="Genomic_DNA"/>
</dbReference>
<dbReference type="OrthoDB" id="10319739at2759"/>
<comment type="caution">
    <text evidence="7">The sequence shown here is derived from an EMBL/GenBank/DDBJ whole genome shotgun (WGS) entry which is preliminary data.</text>
</comment>
<keyword evidence="3 6" id="KW-0812">Transmembrane</keyword>
<keyword evidence="5 6" id="KW-0472">Membrane</keyword>
<evidence type="ECO:0000256" key="6">
    <source>
        <dbReference type="SAM" id="Phobius"/>
    </source>
</evidence>
<feature type="transmembrane region" description="Helical" evidence="6">
    <location>
        <begin position="50"/>
        <end position="72"/>
    </location>
</feature>
<evidence type="ECO:0000256" key="4">
    <source>
        <dbReference type="ARBA" id="ARBA00022989"/>
    </source>
</evidence>
<gene>
    <name evidence="7" type="ORF">TNIN_222141</name>
</gene>
<keyword evidence="8" id="KW-1185">Reference proteome</keyword>
<evidence type="ECO:0000256" key="1">
    <source>
        <dbReference type="ARBA" id="ARBA00004651"/>
    </source>
</evidence>
<comment type="subcellular location">
    <subcellularLocation>
        <location evidence="1">Cell membrane</location>
        <topology evidence="1">Multi-pass membrane protein</topology>
    </subcellularLocation>
</comment>
<evidence type="ECO:0000313" key="7">
    <source>
        <dbReference type="EMBL" id="GFS34162.1"/>
    </source>
</evidence>
<evidence type="ECO:0000256" key="2">
    <source>
        <dbReference type="ARBA" id="ARBA00022475"/>
    </source>
</evidence>
<proteinExistence type="predicted"/>
<dbReference type="GO" id="GO:0005886">
    <property type="term" value="C:plasma membrane"/>
    <property type="evidence" value="ECO:0007669"/>
    <property type="project" value="UniProtKB-SubCell"/>
</dbReference>
<keyword evidence="2" id="KW-1003">Cell membrane</keyword>
<feature type="transmembrane region" description="Helical" evidence="6">
    <location>
        <begin position="84"/>
        <end position="103"/>
    </location>
</feature>
<reference evidence="7" key="1">
    <citation type="submission" date="2020-08" db="EMBL/GenBank/DDBJ databases">
        <title>Multicomponent nature underlies the extraordinary mechanical properties of spider dragline silk.</title>
        <authorList>
            <person name="Kono N."/>
            <person name="Nakamura H."/>
            <person name="Mori M."/>
            <person name="Yoshida Y."/>
            <person name="Ohtoshi R."/>
            <person name="Malay A.D."/>
            <person name="Moran D.A.P."/>
            <person name="Tomita M."/>
            <person name="Numata K."/>
            <person name="Arakawa K."/>
        </authorList>
    </citation>
    <scope>NUCLEOTIDE SEQUENCE</scope>
</reference>
<dbReference type="Pfam" id="PF08395">
    <property type="entry name" value="7tm_7"/>
    <property type="match status" value="1"/>
</dbReference>
<dbReference type="AlphaFoldDB" id="A0A8X6MA47"/>
<keyword evidence="4 6" id="KW-1133">Transmembrane helix</keyword>
<accession>A0A8X6MA47</accession>
<sequence length="192" mass="22023">MYYKCVCLLSKYEERLASYKRSTLSLNFISSYSQVIDAIRKVHDVASVPIFICSIIFFMQLWVNLSWILLIPQHEMLPIYNTEIIFTSVLYTLGALSTPIIASEIPLRMQKIKIELEGLYGNALKHLHVDPKTLKIIKFALKREHVEITACNVVNFTRGYVLSFFSALFAYGLLFISIQDKSILTDTNNSTL</sequence>
<dbReference type="Proteomes" id="UP000886998">
    <property type="component" value="Unassembled WGS sequence"/>
</dbReference>